<reference evidence="1" key="7">
    <citation type="journal article" date="2005" name="Science">
        <title>The Transcriptional Landscape of the Mammalian Genome.</title>
        <authorList>
            <consortium name="The FANTOM Consortium"/>
            <consortium name="Riken Genome Exploration Research Group and Genome Science Group (Genome Network Project Core Group)"/>
        </authorList>
    </citation>
    <scope>NUCLEOTIDE SEQUENCE</scope>
    <source>
        <strain evidence="1">C57BL/6J</strain>
        <tissue evidence="1">Testis</tissue>
    </source>
</reference>
<reference evidence="1" key="3">
    <citation type="journal article" date="2000" name="Genome Res.">
        <title>RIKEN integrated sequence analysis (RISA) system--384-format sequencing pipeline with 384 multicapillary sequencer.</title>
        <authorList>
            <person name="Shibata K."/>
            <person name="Itoh M."/>
            <person name="Aizawa K."/>
            <person name="Nagaoka S."/>
            <person name="Sasaki N."/>
            <person name="Carninci P."/>
            <person name="Konno H."/>
            <person name="Akiyama J."/>
            <person name="Nishi K."/>
            <person name="Kitsunai T."/>
            <person name="Tashiro H."/>
            <person name="Itoh M."/>
            <person name="Sumi N."/>
            <person name="Ishii Y."/>
            <person name="Nakamura S."/>
            <person name="Hazama M."/>
            <person name="Nishine T."/>
            <person name="Harada A."/>
            <person name="Yamamoto R."/>
            <person name="Matsumoto H."/>
            <person name="Sakaguchi S."/>
            <person name="Ikegami T."/>
            <person name="Kashiwagi K."/>
            <person name="Fujiwake S."/>
            <person name="Inoue K."/>
            <person name="Togawa Y."/>
            <person name="Izawa M."/>
            <person name="Ohara E."/>
            <person name="Watahiki M."/>
            <person name="Yoneda Y."/>
            <person name="Ishikawa T."/>
            <person name="Ozawa K."/>
            <person name="Tanaka T."/>
            <person name="Matsuura S."/>
            <person name="Kawai J."/>
            <person name="Okazaki Y."/>
            <person name="Muramatsu M."/>
            <person name="Inoue Y."/>
            <person name="Kira A."/>
            <person name="Hayashizaki Y."/>
        </authorList>
    </citation>
    <scope>NUCLEOTIDE SEQUENCE</scope>
    <source>
        <strain evidence="1">C57BL/6J</strain>
        <tissue evidence="1">Testis</tissue>
    </source>
</reference>
<reference evidence="1" key="1">
    <citation type="journal article" date="1999" name="Methods Enzymol.">
        <title>High-efficiency full-length cDNA cloning.</title>
        <authorList>
            <person name="Carninci P."/>
            <person name="Hayashizaki Y."/>
        </authorList>
    </citation>
    <scope>NUCLEOTIDE SEQUENCE</scope>
    <source>
        <strain evidence="1">C57BL/6J</strain>
        <tissue evidence="1">Testis</tissue>
    </source>
</reference>
<dbReference type="AGR" id="MGI:3708793"/>
<organism evidence="1">
    <name type="scientific">Mus musculus</name>
    <name type="common">Mouse</name>
    <dbReference type="NCBI Taxonomy" id="10090"/>
    <lineage>
        <taxon>Eukaryota</taxon>
        <taxon>Metazoa</taxon>
        <taxon>Chordata</taxon>
        <taxon>Craniata</taxon>
        <taxon>Vertebrata</taxon>
        <taxon>Euteleostomi</taxon>
        <taxon>Mammalia</taxon>
        <taxon>Eutheria</taxon>
        <taxon>Euarchontoglires</taxon>
        <taxon>Glires</taxon>
        <taxon>Rodentia</taxon>
        <taxon>Myomorpha</taxon>
        <taxon>Muroidea</taxon>
        <taxon>Muridae</taxon>
        <taxon>Murinae</taxon>
        <taxon>Mus</taxon>
        <taxon>Mus</taxon>
    </lineage>
</organism>
<dbReference type="MGI" id="MGI:3708793">
    <property type="gene designation" value="Gm10617"/>
</dbReference>
<gene>
    <name evidence="2" type="primary">Gm10617</name>
</gene>
<dbReference type="AlphaFoldDB" id="Q3V045"/>
<evidence type="ECO:0000313" key="2">
    <source>
        <dbReference type="MGI" id="MGI:3708793"/>
    </source>
</evidence>
<name>Q3V045_MOUSE</name>
<sequence length="140" mass="15798">MVAFYEACFLKLSVALSRWCRYALSQSEGGSHNPRLRDSCRAAHKRGRLMNMHTPVRCASWSLKDFLLEWEDWQELARAVRKATTCEGARGGLMGENTCCQARGGHEFDPRDPRDGRAEWTSTSCGAVPRKYTEGHITGM</sequence>
<proteinExistence type="evidence at transcript level"/>
<reference evidence="1" key="8">
    <citation type="journal article" date="2005" name="Science">
        <title>Antisense Transcription in the Mammalian Transcriptome.</title>
        <authorList>
            <consortium name="RIKEN Genome Exploration Research Group and Genome Science Group (Genome Network Project Core Group) and the FANTOM Consortium"/>
        </authorList>
    </citation>
    <scope>NUCLEOTIDE SEQUENCE</scope>
    <source>
        <strain evidence="1">C57BL/6J</strain>
        <tissue evidence="1">Testis</tissue>
    </source>
</reference>
<reference evidence="1" key="6">
    <citation type="submission" date="2004-03" db="EMBL/GenBank/DDBJ databases">
        <authorList>
            <person name="Arakawa T."/>
            <person name="Carninci P."/>
            <person name="Fukuda S."/>
            <person name="Hashizume W."/>
            <person name="Hayashida K."/>
            <person name="Hori F."/>
            <person name="Iida J."/>
            <person name="Imamura K."/>
            <person name="Imotani K."/>
            <person name="Itoh M."/>
            <person name="Kanagawa S."/>
            <person name="Kawai J."/>
            <person name="Kojima M."/>
            <person name="Konno H."/>
            <person name="Murata M."/>
            <person name="Nakamura M."/>
            <person name="Ninomiya N."/>
            <person name="Nishiyori H."/>
            <person name="Nomura K."/>
            <person name="Ohno M."/>
            <person name="Sakazume N."/>
            <person name="Sano H."/>
            <person name="Sasaki D."/>
            <person name="Shibata K."/>
            <person name="Shiraki T."/>
            <person name="Tagami M."/>
            <person name="Tagami Y."/>
            <person name="Waki K."/>
            <person name="Watahiki A."/>
            <person name="Muramatsu M."/>
            <person name="Hayashizaki Y."/>
        </authorList>
    </citation>
    <scope>NUCLEOTIDE SEQUENCE</scope>
    <source>
        <strain evidence="1">C57BL/6J</strain>
        <tissue evidence="1">Testis</tissue>
    </source>
</reference>
<protein>
    <submittedName>
        <fullName evidence="1">Uncharacterized protein</fullName>
    </submittedName>
</protein>
<reference evidence="1" key="5">
    <citation type="journal article" date="2002" name="Nature">
        <title>Analysis of the mouse transcriptome based on functional annotation of 60,770 full-length cDNAs.</title>
        <authorList>
            <consortium name="The FANTOM Consortium and the RIKEN Genome Exploration Research Group Phase I and II Team"/>
        </authorList>
    </citation>
    <scope>NUCLEOTIDE SEQUENCE</scope>
    <source>
        <strain evidence="1">C57BL/6J</strain>
        <tissue evidence="1">Testis</tissue>
    </source>
</reference>
<dbReference type="EMBL" id="AK133443">
    <property type="protein sequence ID" value="BAE21660.1"/>
    <property type="molecule type" value="mRNA"/>
</dbReference>
<evidence type="ECO:0000313" key="1">
    <source>
        <dbReference type="EMBL" id="BAE21660.1"/>
    </source>
</evidence>
<accession>Q3V045</accession>
<reference evidence="1" key="2">
    <citation type="journal article" date="2000" name="Genome Res.">
        <title>Normalization and subtraction of cap-trapper-selected cDNAs to prepare full-length cDNA libraries for rapid discovery of new genes.</title>
        <authorList>
            <person name="Carninci P."/>
            <person name="Shibata Y."/>
            <person name="Hayatsu N."/>
            <person name="Sugahara Y."/>
            <person name="Shibata K."/>
            <person name="Itoh M."/>
            <person name="Konno H."/>
            <person name="Okazaki Y."/>
            <person name="Muramatsu M."/>
            <person name="Hayashizaki Y."/>
        </authorList>
    </citation>
    <scope>NUCLEOTIDE SEQUENCE</scope>
    <source>
        <strain evidence="1">C57BL/6J</strain>
        <tissue evidence="1">Testis</tissue>
    </source>
</reference>
<reference evidence="1" key="4">
    <citation type="journal article" date="2001" name="Nature">
        <title>Functional annotation of a full-length mouse cDNA collection.</title>
        <authorList>
            <consortium name="The RIKEN Genome Exploration Research Group Phase II Team and the FANTOM Consortium"/>
        </authorList>
    </citation>
    <scope>NUCLEOTIDE SEQUENCE</scope>
    <source>
        <strain evidence="1">C57BL/6J</strain>
        <tissue evidence="1">Testis</tissue>
    </source>
</reference>